<keyword evidence="2 3" id="KW-0663">Pyridoxal phosphate</keyword>
<dbReference type="OrthoDB" id="5419315at2759"/>
<dbReference type="InParanoid" id="A0A1V8SA24"/>
<protein>
    <recommendedName>
        <fullName evidence="6">Aminotransferase</fullName>
    </recommendedName>
</protein>
<evidence type="ECO:0000313" key="5">
    <source>
        <dbReference type="Proteomes" id="UP000192596"/>
    </source>
</evidence>
<reference evidence="5" key="1">
    <citation type="submission" date="2017-03" db="EMBL/GenBank/DDBJ databases">
        <title>Genomes of endolithic fungi from Antarctica.</title>
        <authorList>
            <person name="Coleine C."/>
            <person name="Masonjones S."/>
            <person name="Stajich J.E."/>
        </authorList>
    </citation>
    <scope>NUCLEOTIDE SEQUENCE [LARGE SCALE GENOMIC DNA]</scope>
    <source>
        <strain evidence="5">CCFEE 5527</strain>
    </source>
</reference>
<keyword evidence="5" id="KW-1185">Reference proteome</keyword>
<evidence type="ECO:0000313" key="4">
    <source>
        <dbReference type="EMBL" id="OQN96005.1"/>
    </source>
</evidence>
<gene>
    <name evidence="4" type="ORF">B0A48_17996</name>
</gene>
<dbReference type="Gene3D" id="3.40.640.10">
    <property type="entry name" value="Type I PLP-dependent aspartate aminotransferase-like (Major domain)"/>
    <property type="match status" value="1"/>
</dbReference>
<dbReference type="InterPro" id="IPR005814">
    <property type="entry name" value="Aminotrans_3"/>
</dbReference>
<dbReference type="EMBL" id="NAJO01000074">
    <property type="protein sequence ID" value="OQN96005.1"/>
    <property type="molecule type" value="Genomic_DNA"/>
</dbReference>
<proteinExistence type="inferred from homology"/>
<dbReference type="InterPro" id="IPR015421">
    <property type="entry name" value="PyrdxlP-dep_Trfase_major"/>
</dbReference>
<dbReference type="SUPFAM" id="SSF53383">
    <property type="entry name" value="PLP-dependent transferases"/>
    <property type="match status" value="1"/>
</dbReference>
<dbReference type="Pfam" id="PF00202">
    <property type="entry name" value="Aminotran_3"/>
    <property type="match status" value="1"/>
</dbReference>
<dbReference type="GO" id="GO:0030170">
    <property type="term" value="F:pyridoxal phosphate binding"/>
    <property type="evidence" value="ECO:0007669"/>
    <property type="project" value="InterPro"/>
</dbReference>
<dbReference type="PANTHER" id="PTHR43094">
    <property type="entry name" value="AMINOTRANSFERASE"/>
    <property type="match status" value="1"/>
</dbReference>
<comment type="caution">
    <text evidence="4">The sequence shown here is derived from an EMBL/GenBank/DDBJ whole genome shotgun (WGS) entry which is preliminary data.</text>
</comment>
<dbReference type="CDD" id="cd00610">
    <property type="entry name" value="OAT_like"/>
    <property type="match status" value="1"/>
</dbReference>
<sequence>MGSIGEDEVQHNGTTDLGSLLHKTGLTAKKSTSAVLHRSLHHDPHQAGHAKGNYLYLSNGQKIFDATGGAAVACLGSNDERVTRALIEQLTNGVSYCHSLFFATDAVEQLASLLISSTNNIMARAFFTSSGSEANEAALKMARQYFLEKPQPEPQRTHFIGREQSYHGTTLGALGVGGHRARRKLYEPMLSRNASFVSACFGYRGRLCVDETDKAYVARLEAELEAEFQRVGPRNVVAFIAEPVVGAALGCVPSVPGYFAAMRRVCDKHGALLIMDEIMCGTGRVGPAPSAAFPNPLHAWQDPSVGVAPDIMTMGKALGGGSLPVAAMLINERVVNALAQGSGAFSHGQTYQAHPLACRAALEVQQIIRKDDLVSNVREQGALLGKLLKSSLADHPCVGDIRGQGLFWGIEFVRDKSSKEPFDSADGVAAGIHELGMRPPFNISIYPGNGSCDGERGDHILLAPAFNVTKVDIEHITDTVTRVIETYFDSKLSLPHVEKDSS</sequence>
<comment type="similarity">
    <text evidence="1 3">Belongs to the class-III pyridoxal-phosphate-dependent aminotransferase family.</text>
</comment>
<name>A0A1V8SA24_9PEZI</name>
<dbReference type="GO" id="GO:0005829">
    <property type="term" value="C:cytosol"/>
    <property type="evidence" value="ECO:0007669"/>
    <property type="project" value="TreeGrafter"/>
</dbReference>
<dbReference type="Gene3D" id="3.90.1150.10">
    <property type="entry name" value="Aspartate Aminotransferase, domain 1"/>
    <property type="match status" value="1"/>
</dbReference>
<organism evidence="4 5">
    <name type="scientific">Cryoendolithus antarcticus</name>
    <dbReference type="NCBI Taxonomy" id="1507870"/>
    <lineage>
        <taxon>Eukaryota</taxon>
        <taxon>Fungi</taxon>
        <taxon>Dikarya</taxon>
        <taxon>Ascomycota</taxon>
        <taxon>Pezizomycotina</taxon>
        <taxon>Dothideomycetes</taxon>
        <taxon>Dothideomycetidae</taxon>
        <taxon>Cladosporiales</taxon>
        <taxon>Cladosporiaceae</taxon>
        <taxon>Cryoendolithus</taxon>
    </lineage>
</organism>
<evidence type="ECO:0000256" key="3">
    <source>
        <dbReference type="RuleBase" id="RU003560"/>
    </source>
</evidence>
<evidence type="ECO:0000256" key="2">
    <source>
        <dbReference type="ARBA" id="ARBA00022898"/>
    </source>
</evidence>
<evidence type="ECO:0008006" key="6">
    <source>
        <dbReference type="Google" id="ProtNLM"/>
    </source>
</evidence>
<evidence type="ECO:0000256" key="1">
    <source>
        <dbReference type="ARBA" id="ARBA00008954"/>
    </source>
</evidence>
<dbReference type="GO" id="GO:0008483">
    <property type="term" value="F:transaminase activity"/>
    <property type="evidence" value="ECO:0007669"/>
    <property type="project" value="InterPro"/>
</dbReference>
<dbReference type="InterPro" id="IPR015424">
    <property type="entry name" value="PyrdxlP-dep_Trfase"/>
</dbReference>
<dbReference type="STRING" id="1507870.A0A1V8SA24"/>
<dbReference type="AlphaFoldDB" id="A0A1V8SA24"/>
<dbReference type="Proteomes" id="UP000192596">
    <property type="component" value="Unassembled WGS sequence"/>
</dbReference>
<dbReference type="PANTHER" id="PTHR43094:SF1">
    <property type="entry name" value="AMINOTRANSFERASE CLASS-III"/>
    <property type="match status" value="1"/>
</dbReference>
<dbReference type="NCBIfam" id="NF005685">
    <property type="entry name" value="PRK07483.1"/>
    <property type="match status" value="1"/>
</dbReference>
<dbReference type="InterPro" id="IPR015422">
    <property type="entry name" value="PyrdxlP-dep_Trfase_small"/>
</dbReference>
<accession>A0A1V8SA24</accession>